<organism evidence="1 2">
    <name type="scientific">Ixodes persulcatus</name>
    <name type="common">Taiga tick</name>
    <dbReference type="NCBI Taxonomy" id="34615"/>
    <lineage>
        <taxon>Eukaryota</taxon>
        <taxon>Metazoa</taxon>
        <taxon>Ecdysozoa</taxon>
        <taxon>Arthropoda</taxon>
        <taxon>Chelicerata</taxon>
        <taxon>Arachnida</taxon>
        <taxon>Acari</taxon>
        <taxon>Parasitiformes</taxon>
        <taxon>Ixodida</taxon>
        <taxon>Ixodoidea</taxon>
        <taxon>Ixodidae</taxon>
        <taxon>Ixodinae</taxon>
        <taxon>Ixodes</taxon>
    </lineage>
</organism>
<evidence type="ECO:0000313" key="2">
    <source>
        <dbReference type="Proteomes" id="UP000805193"/>
    </source>
</evidence>
<keyword evidence="2" id="KW-1185">Reference proteome</keyword>
<evidence type="ECO:0000313" key="1">
    <source>
        <dbReference type="EMBL" id="KAG0434407.1"/>
    </source>
</evidence>
<proteinExistence type="predicted"/>
<comment type="caution">
    <text evidence="1">The sequence shown here is derived from an EMBL/GenBank/DDBJ whole genome shotgun (WGS) entry which is preliminary data.</text>
</comment>
<name>A0AC60QL85_IXOPE</name>
<dbReference type="Proteomes" id="UP000805193">
    <property type="component" value="Unassembled WGS sequence"/>
</dbReference>
<accession>A0AC60QL85</accession>
<reference evidence="1 2" key="1">
    <citation type="journal article" date="2020" name="Cell">
        <title>Large-Scale Comparative Analyses of Tick Genomes Elucidate Their Genetic Diversity and Vector Capacities.</title>
        <authorList>
            <consortium name="Tick Genome and Microbiome Consortium (TIGMIC)"/>
            <person name="Jia N."/>
            <person name="Wang J."/>
            <person name="Shi W."/>
            <person name="Du L."/>
            <person name="Sun Y."/>
            <person name="Zhan W."/>
            <person name="Jiang J.F."/>
            <person name="Wang Q."/>
            <person name="Zhang B."/>
            <person name="Ji P."/>
            <person name="Bell-Sakyi L."/>
            <person name="Cui X.M."/>
            <person name="Yuan T.T."/>
            <person name="Jiang B.G."/>
            <person name="Yang W.F."/>
            <person name="Lam T.T."/>
            <person name="Chang Q.C."/>
            <person name="Ding S.J."/>
            <person name="Wang X.J."/>
            <person name="Zhu J.G."/>
            <person name="Ruan X.D."/>
            <person name="Zhao L."/>
            <person name="Wei J.T."/>
            <person name="Ye R.Z."/>
            <person name="Que T.C."/>
            <person name="Du C.H."/>
            <person name="Zhou Y.H."/>
            <person name="Cheng J.X."/>
            <person name="Dai P.F."/>
            <person name="Guo W.B."/>
            <person name="Han X.H."/>
            <person name="Huang E.J."/>
            <person name="Li L.F."/>
            <person name="Wei W."/>
            <person name="Gao Y.C."/>
            <person name="Liu J.Z."/>
            <person name="Shao H.Z."/>
            <person name="Wang X."/>
            <person name="Wang C.C."/>
            <person name="Yang T.C."/>
            <person name="Huo Q.B."/>
            <person name="Li W."/>
            <person name="Chen H.Y."/>
            <person name="Chen S.E."/>
            <person name="Zhou L.G."/>
            <person name="Ni X.B."/>
            <person name="Tian J.H."/>
            <person name="Sheng Y."/>
            <person name="Liu T."/>
            <person name="Pan Y.S."/>
            <person name="Xia L.Y."/>
            <person name="Li J."/>
            <person name="Zhao F."/>
            <person name="Cao W.C."/>
        </authorList>
    </citation>
    <scope>NUCLEOTIDE SEQUENCE [LARGE SCALE GENOMIC DNA]</scope>
    <source>
        <strain evidence="1">Iper-2018</strain>
    </source>
</reference>
<gene>
    <name evidence="1" type="ORF">HPB47_019131</name>
</gene>
<dbReference type="EMBL" id="JABSTQ010008528">
    <property type="protein sequence ID" value="KAG0434407.1"/>
    <property type="molecule type" value="Genomic_DNA"/>
</dbReference>
<sequence>FLPENAALQHTMAYQPFGQGPRNCIGKRLALLETIYTAARMVHEFRFELGESQKEKNEMMFYSMVCEPKDGPWIKFTKIADSTS</sequence>
<protein>
    <submittedName>
        <fullName evidence="1">Uncharacterized protein</fullName>
    </submittedName>
</protein>
<feature type="non-terminal residue" evidence="1">
    <location>
        <position position="1"/>
    </location>
</feature>